<dbReference type="InterPro" id="IPR036770">
    <property type="entry name" value="Ankyrin_rpt-contain_sf"/>
</dbReference>
<evidence type="ECO:0000313" key="7">
    <source>
        <dbReference type="Proteomes" id="UP000323502"/>
    </source>
</evidence>
<keyword evidence="2 3" id="KW-0040">ANK repeat</keyword>
<dbReference type="RefSeq" id="WP_149683682.1">
    <property type="nucleotide sequence ID" value="NZ_FNBI01000026.1"/>
</dbReference>
<dbReference type="Gene3D" id="1.25.40.20">
    <property type="entry name" value="Ankyrin repeat-containing domain"/>
    <property type="match status" value="2"/>
</dbReference>
<dbReference type="PROSITE" id="PS50088">
    <property type="entry name" value="ANK_REPEAT"/>
    <property type="match status" value="2"/>
</dbReference>
<dbReference type="Pfam" id="PF12796">
    <property type="entry name" value="Ank_2"/>
    <property type="match status" value="1"/>
</dbReference>
<accession>A0A1G7SDM9</accession>
<dbReference type="SMART" id="SM00248">
    <property type="entry name" value="ANK"/>
    <property type="match status" value="4"/>
</dbReference>
<reference evidence="5 8" key="2">
    <citation type="submission" date="2019-12" db="EMBL/GenBank/DDBJ databases">
        <authorList>
            <person name="Zheng J."/>
        </authorList>
    </citation>
    <scope>NUCLEOTIDE SEQUENCE [LARGE SCALE GENOMIC DNA]</scope>
    <source>
        <strain evidence="5 8">DSM 27347</strain>
    </source>
</reference>
<evidence type="ECO:0000256" key="2">
    <source>
        <dbReference type="ARBA" id="ARBA00023043"/>
    </source>
</evidence>
<dbReference type="EMBL" id="WSUT01000005">
    <property type="protein sequence ID" value="MWC43833.1"/>
    <property type="molecule type" value="Genomic_DNA"/>
</dbReference>
<feature type="repeat" description="ANK" evidence="3">
    <location>
        <begin position="64"/>
        <end position="96"/>
    </location>
</feature>
<keyword evidence="7" id="KW-1185">Reference proteome</keyword>
<dbReference type="OrthoDB" id="671583at2"/>
<dbReference type="Pfam" id="PF00023">
    <property type="entry name" value="Ank"/>
    <property type="match status" value="1"/>
</dbReference>
<keyword evidence="1" id="KW-0677">Repeat</keyword>
<reference evidence="6 7" key="1">
    <citation type="submission" date="2016-10" db="EMBL/GenBank/DDBJ databases">
        <authorList>
            <person name="Varghese N."/>
            <person name="Submissions S."/>
        </authorList>
    </citation>
    <scope>NUCLEOTIDE SEQUENCE [LARGE SCALE GENOMIC DNA]</scope>
    <source>
        <strain evidence="6 7">S7-754</strain>
    </source>
</reference>
<dbReference type="PROSITE" id="PS50297">
    <property type="entry name" value="ANK_REP_REGION"/>
    <property type="match status" value="2"/>
</dbReference>
<evidence type="ECO:0000313" key="8">
    <source>
        <dbReference type="Proteomes" id="UP000436801"/>
    </source>
</evidence>
<dbReference type="InterPro" id="IPR002110">
    <property type="entry name" value="Ankyrin_rpt"/>
</dbReference>
<evidence type="ECO:0000256" key="1">
    <source>
        <dbReference type="ARBA" id="ARBA00022737"/>
    </source>
</evidence>
<dbReference type="Proteomes" id="UP000436801">
    <property type="component" value="Unassembled WGS sequence"/>
</dbReference>
<evidence type="ECO:0000256" key="4">
    <source>
        <dbReference type="SAM" id="MobiDB-lite"/>
    </source>
</evidence>
<dbReference type="AlphaFoldDB" id="A0A1G7SDM9"/>
<evidence type="ECO:0000313" key="6">
    <source>
        <dbReference type="EMBL" id="SDG21014.1"/>
    </source>
</evidence>
<gene>
    <name evidence="5" type="ORF">GQR91_09230</name>
    <name evidence="6" type="ORF">SAMN05216557_1262</name>
</gene>
<feature type="repeat" description="ANK" evidence="3">
    <location>
        <begin position="131"/>
        <end position="163"/>
    </location>
</feature>
<protein>
    <submittedName>
        <fullName evidence="6">Uncharacterized protein</fullName>
    </submittedName>
</protein>
<feature type="region of interest" description="Disordered" evidence="4">
    <location>
        <begin position="167"/>
        <end position="186"/>
    </location>
</feature>
<dbReference type="EMBL" id="FNBI01000026">
    <property type="protein sequence ID" value="SDG21014.1"/>
    <property type="molecule type" value="Genomic_DNA"/>
</dbReference>
<dbReference type="PANTHER" id="PTHR24171">
    <property type="entry name" value="ANKYRIN REPEAT DOMAIN-CONTAINING PROTEIN 39-RELATED"/>
    <property type="match status" value="1"/>
</dbReference>
<evidence type="ECO:0000313" key="5">
    <source>
        <dbReference type="EMBL" id="MWC43833.1"/>
    </source>
</evidence>
<dbReference type="SUPFAM" id="SSF48403">
    <property type="entry name" value="Ankyrin repeat"/>
    <property type="match status" value="1"/>
</dbReference>
<organism evidence="6 7">
    <name type="scientific">Sphingomonas carotinifaciens</name>
    <dbReference type="NCBI Taxonomy" id="1166323"/>
    <lineage>
        <taxon>Bacteria</taxon>
        <taxon>Pseudomonadati</taxon>
        <taxon>Pseudomonadota</taxon>
        <taxon>Alphaproteobacteria</taxon>
        <taxon>Sphingomonadales</taxon>
        <taxon>Sphingomonadaceae</taxon>
        <taxon>Sphingomonas</taxon>
    </lineage>
</organism>
<evidence type="ECO:0000256" key="3">
    <source>
        <dbReference type="PROSITE-ProRule" id="PRU00023"/>
    </source>
</evidence>
<name>A0A1G7SDM9_9SPHN</name>
<proteinExistence type="predicted"/>
<dbReference type="Proteomes" id="UP000323502">
    <property type="component" value="Unassembled WGS sequence"/>
</dbReference>
<sequence>MITFLTALYAAALNQAVAAERVPVALPSPERRQHLLFEAAKLGRADMIDPLVQAGVDINAYDDRGFTPLILAAYNGQLSTVDALMAQGADACRPDRDQGNTAQMGVAFKGEDAVAARLLKAGCDVNARNKAGQTALMMASLFNRTRQVDMLLAAGADRAARDAAGRTAGSVAADQGNDPMARRIAQ</sequence>